<keyword evidence="2" id="KW-0067">ATP-binding</keyword>
<dbReference type="GO" id="GO:0016887">
    <property type="term" value="F:ATP hydrolysis activity"/>
    <property type="evidence" value="ECO:0007669"/>
    <property type="project" value="InterPro"/>
</dbReference>
<feature type="domain" description="ABC transporter" evidence="3">
    <location>
        <begin position="24"/>
        <end position="254"/>
    </location>
</feature>
<accession>W6RWX9</accession>
<dbReference type="SMART" id="SM00382">
    <property type="entry name" value="AAA"/>
    <property type="match status" value="1"/>
</dbReference>
<dbReference type="PATRIC" id="fig|1216932.3.peg.2023"/>
<dbReference type="STRING" id="1216932.CM240_2023"/>
<dbReference type="InterPro" id="IPR027417">
    <property type="entry name" value="P-loop_NTPase"/>
</dbReference>
<dbReference type="AlphaFoldDB" id="W6RWX9"/>
<name>W6RWX9_9CLOT</name>
<reference evidence="4 5" key="1">
    <citation type="submission" date="2013-11" db="EMBL/GenBank/DDBJ databases">
        <title>Complete genome sequence of Clostridum sp. M2/40.</title>
        <authorList>
            <person name="Wibberg D."/>
            <person name="Puehler A."/>
            <person name="Schlueter A."/>
        </authorList>
    </citation>
    <scope>NUCLEOTIDE SEQUENCE [LARGE SCALE GENOMIC DNA]</scope>
    <source>
        <strain evidence="5">M2/40</strain>
    </source>
</reference>
<dbReference type="PANTHER" id="PTHR43613:SF1">
    <property type="entry name" value="ABC TRANSPORTER, ATP-BINDING PROTEIN"/>
    <property type="match status" value="1"/>
</dbReference>
<evidence type="ECO:0000256" key="2">
    <source>
        <dbReference type="ARBA" id="ARBA00022840"/>
    </source>
</evidence>
<dbReference type="SUPFAM" id="SSF52540">
    <property type="entry name" value="P-loop containing nucleoside triphosphate hydrolases"/>
    <property type="match status" value="1"/>
</dbReference>
<evidence type="ECO:0000313" key="4">
    <source>
        <dbReference type="EMBL" id="CDM69181.1"/>
    </source>
</evidence>
<dbReference type="PANTHER" id="PTHR43613">
    <property type="entry name" value="ABC TRANSPORTER, ATP-BINDING PROTEIN"/>
    <property type="match status" value="1"/>
</dbReference>
<evidence type="ECO:0000259" key="3">
    <source>
        <dbReference type="PROSITE" id="PS50893"/>
    </source>
</evidence>
<dbReference type="EMBL" id="HG917868">
    <property type="protein sequence ID" value="CDM69181.1"/>
    <property type="molecule type" value="Genomic_DNA"/>
</dbReference>
<dbReference type="Gene3D" id="3.40.50.300">
    <property type="entry name" value="P-loop containing nucleotide triphosphate hydrolases"/>
    <property type="match status" value="1"/>
</dbReference>
<keyword evidence="1" id="KW-0547">Nucleotide-binding</keyword>
<dbReference type="Pfam" id="PF00005">
    <property type="entry name" value="ABC_tran"/>
    <property type="match status" value="1"/>
</dbReference>
<dbReference type="GO" id="GO:0005524">
    <property type="term" value="F:ATP binding"/>
    <property type="evidence" value="ECO:0007669"/>
    <property type="project" value="UniProtKB-KW"/>
</dbReference>
<keyword evidence="5" id="KW-1185">Reference proteome</keyword>
<dbReference type="PROSITE" id="PS00211">
    <property type="entry name" value="ABC_TRANSPORTER_1"/>
    <property type="match status" value="1"/>
</dbReference>
<dbReference type="CDD" id="cd03230">
    <property type="entry name" value="ABC_DR_subfamily_A"/>
    <property type="match status" value="1"/>
</dbReference>
<dbReference type="Proteomes" id="UP000019426">
    <property type="component" value="Chromosome M2/40_rep1"/>
</dbReference>
<sequence>MLKYSKKVKGIEGFLMNIERDVAISIKDLRMSYGSKAVLKGINLEIGKGQIIGYIGPNGAGKSTTVKIMLGLIEGYSGEVSILGTDISTDKINYKRRIGYVPEVADIYDNLTAREYLTFIGELYGMEYDKADKKAKSLMDILDIGNVYDKRISSFSKGMKQKVLIISSLLHNPDVLFLDEPLSGLDANSVMVVKEMLSVLAREGKTIFYSSHIMDVVEKISDRIILIKDGIVVANGAFDELKNKSEEGSLEGVFNKLTGFNNHEAIAEEFVSVIKEV</sequence>
<dbReference type="KEGG" id="clt:CM240_2023"/>
<evidence type="ECO:0000256" key="1">
    <source>
        <dbReference type="ARBA" id="ARBA00022741"/>
    </source>
</evidence>
<evidence type="ECO:0000313" key="5">
    <source>
        <dbReference type="Proteomes" id="UP000019426"/>
    </source>
</evidence>
<protein>
    <submittedName>
        <fullName evidence="4">ABC transporter related protein</fullName>
    </submittedName>
</protein>
<dbReference type="InterPro" id="IPR003439">
    <property type="entry name" value="ABC_transporter-like_ATP-bd"/>
</dbReference>
<gene>
    <name evidence="4" type="ORF">CM240_2023</name>
</gene>
<dbReference type="HOGENOM" id="CLU_000604_1_2_9"/>
<proteinExistence type="predicted"/>
<organism evidence="4 5">
    <name type="scientific">Clostridium bornimense</name>
    <dbReference type="NCBI Taxonomy" id="1216932"/>
    <lineage>
        <taxon>Bacteria</taxon>
        <taxon>Bacillati</taxon>
        <taxon>Bacillota</taxon>
        <taxon>Clostridia</taxon>
        <taxon>Eubacteriales</taxon>
        <taxon>Clostridiaceae</taxon>
        <taxon>Clostridium</taxon>
    </lineage>
</organism>
<dbReference type="eggNOG" id="COG1131">
    <property type="taxonomic scope" value="Bacteria"/>
</dbReference>
<dbReference type="InterPro" id="IPR017871">
    <property type="entry name" value="ABC_transporter-like_CS"/>
</dbReference>
<dbReference type="PROSITE" id="PS50893">
    <property type="entry name" value="ABC_TRANSPORTER_2"/>
    <property type="match status" value="1"/>
</dbReference>
<dbReference type="InterPro" id="IPR003593">
    <property type="entry name" value="AAA+_ATPase"/>
</dbReference>